<dbReference type="AGR" id="WB:WBGene00005607"/>
<dbReference type="AlphaFoldDB" id="Q9N4X6"/>
<dbReference type="UCSC" id="Y45G12C.14">
    <property type="organism name" value="c. elegans"/>
</dbReference>
<organism evidence="2 3">
    <name type="scientific">Caenorhabditis elegans</name>
    <dbReference type="NCBI Taxonomy" id="6239"/>
    <lineage>
        <taxon>Eukaryota</taxon>
        <taxon>Metazoa</taxon>
        <taxon>Ecdysozoa</taxon>
        <taxon>Nematoda</taxon>
        <taxon>Chromadorea</taxon>
        <taxon>Rhabditida</taxon>
        <taxon>Rhabditina</taxon>
        <taxon>Rhabditomorpha</taxon>
        <taxon>Rhabditoidea</taxon>
        <taxon>Rhabditidae</taxon>
        <taxon>Peloderinae</taxon>
        <taxon>Caenorhabditis</taxon>
    </lineage>
</organism>
<dbReference type="KEGG" id="cel:CELE_Y45G12C.14"/>
<name>Q9N4X6_CAEEL</name>
<feature type="transmembrane region" description="Helical" evidence="1">
    <location>
        <begin position="42"/>
        <end position="69"/>
    </location>
</feature>
<gene>
    <name evidence="2 4" type="primary">srj-19</name>
    <name evidence="2" type="ORF">CELE_Y45G12C.14</name>
    <name evidence="4" type="ORF">Y45G12C.14</name>
</gene>
<keyword evidence="3" id="KW-1185">Reference proteome</keyword>
<dbReference type="OMA" id="SIAFRCS"/>
<dbReference type="PANTHER" id="PTHR45907:SF8">
    <property type="entry name" value="SERPENTINE RECEPTOR, CLASS J"/>
    <property type="match status" value="1"/>
</dbReference>
<dbReference type="Pfam" id="PF10319">
    <property type="entry name" value="7TM_GPCR_Srj"/>
    <property type="match status" value="1"/>
</dbReference>
<keyword evidence="1" id="KW-1133">Transmembrane helix</keyword>
<dbReference type="EMBL" id="BX284605">
    <property type="protein sequence ID" value="CCD62308.1"/>
    <property type="molecule type" value="Genomic_DNA"/>
</dbReference>
<dbReference type="PhylomeDB" id="Q9N4X6"/>
<keyword evidence="1" id="KW-0812">Transmembrane</keyword>
<proteinExistence type="predicted"/>
<sequence>MFVNWAHYLVPKISFFLSLVFNPVFVYLIHSSKHVLFGNYRYLSYFFAIFNLCASAADLLIPVAVFYYRYTFVTLVVDAMRSEQGEASIAFRCSFISGTYGILNIHFIFRYLSLKSNNIIKNYFMPYGLLLSVIYVLFHMSIWAMIDYFCLHSAPEMRDYIRIPFRKLHNESIDNINFVAGLFSEASPDIVQRSWAGIVLLTMIASYSMILYFVLGYKIITGLHIESVTMSQQTAQMQKQLFKALTIQTIIPICVSFMPCSFSFYGAAFNIGFMNWVYWVSAVAVSMFPFLDPLAIILLLPALRRRSPRASTSPRLRLEKYNDLGCDVMIKYLQIKF</sequence>
<feature type="transmembrane region" description="Helical" evidence="1">
    <location>
        <begin position="89"/>
        <end position="112"/>
    </location>
</feature>
<evidence type="ECO:0000313" key="2">
    <source>
        <dbReference type="EMBL" id="CCD62308.1"/>
    </source>
</evidence>
<feature type="transmembrane region" description="Helical" evidence="1">
    <location>
        <begin position="12"/>
        <end position="30"/>
    </location>
</feature>
<evidence type="ECO:0000313" key="3">
    <source>
        <dbReference type="Proteomes" id="UP000001940"/>
    </source>
</evidence>
<evidence type="ECO:0000256" key="1">
    <source>
        <dbReference type="SAM" id="Phobius"/>
    </source>
</evidence>
<dbReference type="GeneID" id="191939"/>
<feature type="transmembrane region" description="Helical" evidence="1">
    <location>
        <begin position="195"/>
        <end position="220"/>
    </location>
</feature>
<dbReference type="CTD" id="191939"/>
<dbReference type="FunCoup" id="Q9N4X6">
    <property type="interactions" value="4"/>
</dbReference>
<dbReference type="PaxDb" id="6239-Y45G12C.14"/>
<dbReference type="OrthoDB" id="5831622at2759"/>
<evidence type="ECO:0000313" key="4">
    <source>
        <dbReference type="WormBase" id="Y45G12C.14"/>
    </source>
</evidence>
<keyword evidence="2" id="KW-0675">Receptor</keyword>
<dbReference type="Proteomes" id="UP000001940">
    <property type="component" value="Chromosome V"/>
</dbReference>
<dbReference type="InterPro" id="IPR019423">
    <property type="entry name" value="7TM_GPCR_serpentine_rcpt_Srj"/>
</dbReference>
<reference evidence="2 3" key="1">
    <citation type="journal article" date="1998" name="Science">
        <title>Genome sequence of the nematode C. elegans: a platform for investigating biology.</title>
        <authorList>
            <consortium name="The C. elegans sequencing consortium"/>
            <person name="Sulson J.E."/>
            <person name="Waterston R."/>
        </authorList>
    </citation>
    <scope>NUCLEOTIDE SEQUENCE [LARGE SCALE GENOMIC DNA]</scope>
    <source>
        <strain evidence="2 3">Bristol N2</strain>
    </source>
</reference>
<dbReference type="WormBase" id="Y45G12C.14">
    <property type="protein sequence ID" value="CE21947"/>
    <property type="gene ID" value="WBGene00005607"/>
    <property type="gene designation" value="srj-19"/>
</dbReference>
<protein>
    <submittedName>
        <fullName evidence="2">Serpentine Receptor, class J</fullName>
    </submittedName>
</protein>
<feature type="transmembrane region" description="Helical" evidence="1">
    <location>
        <begin position="241"/>
        <end position="264"/>
    </location>
</feature>
<dbReference type="PANTHER" id="PTHR45907">
    <property type="entry name" value="SERPENTINE RECEPTOR, CLASS J"/>
    <property type="match status" value="1"/>
</dbReference>
<dbReference type="HOGENOM" id="CLU_036335_0_0_1"/>
<keyword evidence="1" id="KW-0472">Membrane</keyword>
<accession>Q9N4X6</accession>
<feature type="transmembrane region" description="Helical" evidence="1">
    <location>
        <begin position="124"/>
        <end position="146"/>
    </location>
</feature>
<dbReference type="InParanoid" id="Q9N4X6"/>
<dbReference type="eggNOG" id="ENOG502TFMP">
    <property type="taxonomic scope" value="Eukaryota"/>
</dbReference>
<dbReference type="RefSeq" id="NP_503703.1">
    <property type="nucleotide sequence ID" value="NM_071302.1"/>
</dbReference>
<feature type="transmembrane region" description="Helical" evidence="1">
    <location>
        <begin position="276"/>
        <end position="300"/>
    </location>
</feature>